<name>A0A198AU14_9BACL</name>
<sequence>MAGDNCDGRDGVITTRRGDTTGEYDWRECDRAGTTGAGYAGWVRLARVRPGGWDGNNRRRGRCQIK</sequence>
<dbReference type="STRING" id="1850517.A8708_16435"/>
<organism evidence="1 2">
    <name type="scientific">Paenibacillus oryzisoli</name>
    <dbReference type="NCBI Taxonomy" id="1850517"/>
    <lineage>
        <taxon>Bacteria</taxon>
        <taxon>Bacillati</taxon>
        <taxon>Bacillota</taxon>
        <taxon>Bacilli</taxon>
        <taxon>Bacillales</taxon>
        <taxon>Paenibacillaceae</taxon>
        <taxon>Paenibacillus</taxon>
    </lineage>
</organism>
<evidence type="ECO:0000313" key="1">
    <source>
        <dbReference type="EMBL" id="OAS24338.1"/>
    </source>
</evidence>
<gene>
    <name evidence="1" type="ORF">A8708_16435</name>
</gene>
<protein>
    <submittedName>
        <fullName evidence="1">Uncharacterized protein</fullName>
    </submittedName>
</protein>
<accession>A0A198AU14</accession>
<keyword evidence="2" id="KW-1185">Reference proteome</keyword>
<dbReference type="EMBL" id="LYPB01000032">
    <property type="protein sequence ID" value="OAS24338.1"/>
    <property type="molecule type" value="Genomic_DNA"/>
</dbReference>
<dbReference type="Proteomes" id="UP000078454">
    <property type="component" value="Unassembled WGS sequence"/>
</dbReference>
<comment type="caution">
    <text evidence="1">The sequence shown here is derived from an EMBL/GenBank/DDBJ whole genome shotgun (WGS) entry which is preliminary data.</text>
</comment>
<dbReference type="AlphaFoldDB" id="A0A198AU14"/>
<proteinExistence type="predicted"/>
<evidence type="ECO:0000313" key="2">
    <source>
        <dbReference type="Proteomes" id="UP000078454"/>
    </source>
</evidence>
<reference evidence="1 2" key="1">
    <citation type="submission" date="2016-05" db="EMBL/GenBank/DDBJ databases">
        <title>Paenibacillus sp. 1ZS3-15 nov., isolated from the rhizosphere soil.</title>
        <authorList>
            <person name="Zhang X.X."/>
            <person name="Zhang J."/>
        </authorList>
    </citation>
    <scope>NUCLEOTIDE SEQUENCE [LARGE SCALE GENOMIC DNA]</scope>
    <source>
        <strain evidence="1 2">1ZS3-15</strain>
    </source>
</reference>